<comment type="cofactor">
    <cofactor evidence="1">
        <name>Cu(2+)</name>
        <dbReference type="ChEBI" id="CHEBI:29036"/>
    </cofactor>
</comment>
<name>A0A2T7P013_POMCA</name>
<accession>A0A2T7P013</accession>
<dbReference type="CDD" id="cd00371">
    <property type="entry name" value="HMA"/>
    <property type="match status" value="1"/>
</dbReference>
<reference evidence="6 7" key="1">
    <citation type="submission" date="2018-04" db="EMBL/GenBank/DDBJ databases">
        <title>The genome of golden apple snail Pomacea canaliculata provides insight into stress tolerance and invasive adaptation.</title>
        <authorList>
            <person name="Liu C."/>
            <person name="Liu B."/>
            <person name="Ren Y."/>
            <person name="Zhang Y."/>
            <person name="Wang H."/>
            <person name="Li S."/>
            <person name="Jiang F."/>
            <person name="Yin L."/>
            <person name="Zhang G."/>
            <person name="Qian W."/>
            <person name="Fan W."/>
        </authorList>
    </citation>
    <scope>NUCLEOTIDE SEQUENCE [LARGE SCALE GENOMIC DNA]</scope>
    <source>
        <strain evidence="6">SZHN2017</strain>
        <tissue evidence="6">Muscle</tissue>
    </source>
</reference>
<organism evidence="6 7">
    <name type="scientific">Pomacea canaliculata</name>
    <name type="common">Golden apple snail</name>
    <dbReference type="NCBI Taxonomy" id="400727"/>
    <lineage>
        <taxon>Eukaryota</taxon>
        <taxon>Metazoa</taxon>
        <taxon>Spiralia</taxon>
        <taxon>Lophotrochozoa</taxon>
        <taxon>Mollusca</taxon>
        <taxon>Gastropoda</taxon>
        <taxon>Caenogastropoda</taxon>
        <taxon>Architaenioglossa</taxon>
        <taxon>Ampullarioidea</taxon>
        <taxon>Ampullariidae</taxon>
        <taxon>Pomacea</taxon>
    </lineage>
</organism>
<keyword evidence="7" id="KW-1185">Reference proteome</keyword>
<dbReference type="STRING" id="400727.A0A2T7P013"/>
<evidence type="ECO:0000256" key="3">
    <source>
        <dbReference type="ARBA" id="ARBA00032899"/>
    </source>
</evidence>
<dbReference type="SUPFAM" id="SSF55008">
    <property type="entry name" value="HMA, heavy metal-associated domain"/>
    <property type="match status" value="1"/>
</dbReference>
<sequence length="279" mass="30108">MWWVCRVHCQSPAVTRILLTEDVSYLLTRPPNQQGSAPRYGPEEASSRLPVSKKPPHFRPSLQPKRCRPVDLYYMEFAVQMTCQSCADAVYKALSGKPGVQSVDIKLQSEQVIVKTSLPTDVIKSMIESTGRVAVLQGFGGTSGLHLGAAVAAMDVGAKEIRGVVRMVQTSEDSCLFEGTVDGLPPGHHSLCVHEKGDISDGCTSCGDVFGAGETEKAKGILQELEVGESGHATFQFSNKQLKVWDLIGRSLIIHKGSQMNSVNNRLVCGIIARSAGLI</sequence>
<comment type="similarity">
    <text evidence="2">In the C-terminal section; belongs to the Cu-Zn superoxide dismutase family.</text>
</comment>
<feature type="region of interest" description="Disordered" evidence="4">
    <location>
        <begin position="29"/>
        <end position="60"/>
    </location>
</feature>
<dbReference type="Proteomes" id="UP000245119">
    <property type="component" value="Linkage Group LG8"/>
</dbReference>
<dbReference type="Pfam" id="PF00080">
    <property type="entry name" value="Sod_Cu"/>
    <property type="match status" value="1"/>
</dbReference>
<dbReference type="OrthoDB" id="666972at2759"/>
<dbReference type="Pfam" id="PF00403">
    <property type="entry name" value="HMA"/>
    <property type="match status" value="1"/>
</dbReference>
<dbReference type="Gene3D" id="2.60.40.200">
    <property type="entry name" value="Superoxide dismutase, copper/zinc binding domain"/>
    <property type="match status" value="1"/>
</dbReference>
<dbReference type="EMBL" id="PZQS01000008">
    <property type="protein sequence ID" value="PVD26752.1"/>
    <property type="molecule type" value="Genomic_DNA"/>
</dbReference>
<dbReference type="Gene3D" id="3.30.70.100">
    <property type="match status" value="1"/>
</dbReference>
<evidence type="ECO:0000256" key="1">
    <source>
        <dbReference type="ARBA" id="ARBA00001973"/>
    </source>
</evidence>
<evidence type="ECO:0000259" key="5">
    <source>
        <dbReference type="PROSITE" id="PS50846"/>
    </source>
</evidence>
<dbReference type="InterPro" id="IPR024134">
    <property type="entry name" value="SOD_Cu/Zn_/chaperone"/>
</dbReference>
<protein>
    <recommendedName>
        <fullName evidence="3">Superoxide dismutase copper chaperone</fullName>
    </recommendedName>
</protein>
<comment type="caution">
    <text evidence="6">The sequence shown here is derived from an EMBL/GenBank/DDBJ whole genome shotgun (WGS) entry which is preliminary data.</text>
</comment>
<evidence type="ECO:0000256" key="2">
    <source>
        <dbReference type="ARBA" id="ARBA00025798"/>
    </source>
</evidence>
<proteinExistence type="inferred from homology"/>
<evidence type="ECO:0000313" key="7">
    <source>
        <dbReference type="Proteomes" id="UP000245119"/>
    </source>
</evidence>
<dbReference type="PROSITE" id="PS50846">
    <property type="entry name" value="HMA_2"/>
    <property type="match status" value="1"/>
</dbReference>
<feature type="domain" description="HMA" evidence="5">
    <location>
        <begin position="72"/>
        <end position="135"/>
    </location>
</feature>
<dbReference type="GO" id="GO:0006801">
    <property type="term" value="P:superoxide metabolic process"/>
    <property type="evidence" value="ECO:0007669"/>
    <property type="project" value="InterPro"/>
</dbReference>
<dbReference type="AlphaFoldDB" id="A0A2T7P013"/>
<dbReference type="InterPro" id="IPR001424">
    <property type="entry name" value="SOD_Cu_Zn_dom"/>
</dbReference>
<dbReference type="InterPro" id="IPR006121">
    <property type="entry name" value="HMA_dom"/>
</dbReference>
<dbReference type="GO" id="GO:0005507">
    <property type="term" value="F:copper ion binding"/>
    <property type="evidence" value="ECO:0007669"/>
    <property type="project" value="InterPro"/>
</dbReference>
<dbReference type="InterPro" id="IPR036423">
    <property type="entry name" value="SOD-like_Cu/Zn_dom_sf"/>
</dbReference>
<dbReference type="InterPro" id="IPR036163">
    <property type="entry name" value="HMA_dom_sf"/>
</dbReference>
<dbReference type="PANTHER" id="PTHR10003">
    <property type="entry name" value="SUPEROXIDE DISMUTASE CU-ZN -RELATED"/>
    <property type="match status" value="1"/>
</dbReference>
<evidence type="ECO:0000313" key="6">
    <source>
        <dbReference type="EMBL" id="PVD26752.1"/>
    </source>
</evidence>
<dbReference type="SUPFAM" id="SSF49329">
    <property type="entry name" value="Cu,Zn superoxide dismutase-like"/>
    <property type="match status" value="1"/>
</dbReference>
<evidence type="ECO:0000256" key="4">
    <source>
        <dbReference type="SAM" id="MobiDB-lite"/>
    </source>
</evidence>
<gene>
    <name evidence="6" type="ORF">C0Q70_14430</name>
</gene>